<accession>A0A563UI22</accession>
<keyword evidence="3" id="KW-1185">Reference proteome</keyword>
<dbReference type="EMBL" id="VOEJ01000001">
    <property type="protein sequence ID" value="TWR30908.1"/>
    <property type="molecule type" value="Genomic_DNA"/>
</dbReference>
<gene>
    <name evidence="2" type="ORF">FPZ43_00040</name>
</gene>
<name>A0A563UI22_9SPHI</name>
<dbReference type="Pfam" id="PF02954">
    <property type="entry name" value="HTH_8"/>
    <property type="match status" value="1"/>
</dbReference>
<sequence length="127" mass="15240">MDTHKSYIYNKHEHEGKLLEYIIRRDGYNLSELSKILNINRRTLYNWFNQKYVHDSIFIKIGLILRHDFSSDLPHKFTSDQFKLQPKSITQTVVADKDDDASDWKGKYLQLLEKYNDHLLLIIDNVR</sequence>
<dbReference type="OrthoDB" id="981159at2"/>
<protein>
    <recommendedName>
        <fullName evidence="1">DNA binding HTH domain-containing protein</fullName>
    </recommendedName>
</protein>
<evidence type="ECO:0000313" key="3">
    <source>
        <dbReference type="Proteomes" id="UP000320042"/>
    </source>
</evidence>
<dbReference type="GO" id="GO:0043565">
    <property type="term" value="F:sequence-specific DNA binding"/>
    <property type="evidence" value="ECO:0007669"/>
    <property type="project" value="InterPro"/>
</dbReference>
<comment type="caution">
    <text evidence="2">The sequence shown here is derived from an EMBL/GenBank/DDBJ whole genome shotgun (WGS) entry which is preliminary data.</text>
</comment>
<dbReference type="Proteomes" id="UP000320042">
    <property type="component" value="Unassembled WGS sequence"/>
</dbReference>
<organism evidence="2 3">
    <name type="scientific">Mucilaginibacter pallidiroseus</name>
    <dbReference type="NCBI Taxonomy" id="2599295"/>
    <lineage>
        <taxon>Bacteria</taxon>
        <taxon>Pseudomonadati</taxon>
        <taxon>Bacteroidota</taxon>
        <taxon>Sphingobacteriia</taxon>
        <taxon>Sphingobacteriales</taxon>
        <taxon>Sphingobacteriaceae</taxon>
        <taxon>Mucilaginibacter</taxon>
    </lineage>
</organism>
<dbReference type="InterPro" id="IPR009057">
    <property type="entry name" value="Homeodomain-like_sf"/>
</dbReference>
<reference evidence="2 3" key="1">
    <citation type="submission" date="2019-07" db="EMBL/GenBank/DDBJ databases">
        <authorList>
            <person name="Kim J."/>
        </authorList>
    </citation>
    <scope>NUCLEOTIDE SEQUENCE [LARGE SCALE GENOMIC DNA]</scope>
    <source>
        <strain evidence="3">dk17</strain>
    </source>
</reference>
<dbReference type="InterPro" id="IPR002197">
    <property type="entry name" value="HTH_Fis"/>
</dbReference>
<proteinExistence type="predicted"/>
<dbReference type="RefSeq" id="WP_146379804.1">
    <property type="nucleotide sequence ID" value="NZ_VOEJ01000001.1"/>
</dbReference>
<dbReference type="AlphaFoldDB" id="A0A563UI22"/>
<evidence type="ECO:0000259" key="1">
    <source>
        <dbReference type="Pfam" id="PF02954"/>
    </source>
</evidence>
<dbReference type="SUPFAM" id="SSF46689">
    <property type="entry name" value="Homeodomain-like"/>
    <property type="match status" value="1"/>
</dbReference>
<feature type="domain" description="DNA binding HTH" evidence="1">
    <location>
        <begin position="15"/>
        <end position="45"/>
    </location>
</feature>
<evidence type="ECO:0000313" key="2">
    <source>
        <dbReference type="EMBL" id="TWR30908.1"/>
    </source>
</evidence>